<reference evidence="4" key="1">
    <citation type="submission" date="2019-03" db="EMBL/GenBank/DDBJ databases">
        <title>Whole genome sequencing of Borrelia miyamotoi strains isolated at the Russian territory.</title>
        <authorList>
            <person name="Kuleshov K.V."/>
            <person name="Platonov A.E."/>
            <person name="Goptar I.A."/>
            <person name="Shipulin G.A."/>
            <person name="Markelov M.L."/>
            <person name="Koetsveld J."/>
            <person name="Kolyasnikova N.M."/>
            <person name="Sarksyan D.S."/>
            <person name="Toporkova M.G."/>
            <person name="Hovius J.W."/>
        </authorList>
    </citation>
    <scope>NUCLEOTIDE SEQUENCE [LARGE SCALE GENOMIC DNA]</scope>
    <source>
        <strain evidence="3">Yekat-1</strain>
        <strain evidence="4">Yekat-76</strain>
    </source>
</reference>
<sequence>MNTCYDWKNILAILVLLANYQALYENKNKKNSLIINGNKTVTYCNKKAVSCCIILNLQINENASIEINTQDKNFSYDIPKIVNQDKELTIEIKMDNIKSISLNNAKIKNSNIQTARSSLQKFKILISQNEYSIEFNLTKNMFPILGFKAKEKISSPILANLYSEKESQKIVLSNLIKYTSLENENDKIKSTKNNNMIQILEIGYINMNAYYDINKPINSDLKFILNYKKENYRRDAFELFNLISEPNIYVLKFKNLKYQSLMLKRIAFFIEKKEFRGVLLSNNELKNKIGWRGHDYRLQDIITFFNKAQKLNIKLNKEEIILKNLIIINKLAYIENNTIKIKDKSKNIAFAAYSEDETILSMDQITIFMHEILHMYYFIDKNFNKAISNFWSKNVIQKDKQAWIQFLDSKDYDTNYQYLIINEFYAYITQLPKEETATYLINTNYFPKFGLNRYDKWAKKLEALLWETKGLIAGELLILFKDKIKKEQNM</sequence>
<dbReference type="AlphaFoldDB" id="A0AAP8YRR3"/>
<accession>A0AAP8YRR3</accession>
<dbReference type="EMBL" id="CP024333">
    <property type="protein sequence ID" value="ATQ15883.1"/>
    <property type="molecule type" value="Genomic_DNA"/>
</dbReference>
<dbReference type="RefSeq" id="WP_025443646.1">
    <property type="nucleotide sequence ID" value="NZ_AP024371.1"/>
</dbReference>
<evidence type="ECO:0000313" key="3">
    <source>
        <dbReference type="Proteomes" id="UP000230633"/>
    </source>
</evidence>
<reference evidence="2" key="2">
    <citation type="submission" date="2022-12" db="EMBL/GenBank/DDBJ databases">
        <title>Whole genome sequencing of Borrelia miyamotoi strains isolated at the Russian territory.</title>
        <authorList>
            <person name="Kuleshov K.V."/>
            <person name="Platonov A.E."/>
            <person name="Goptar I.A."/>
            <person name="Shipulin G.A."/>
            <person name="Markelov M.L."/>
            <person name="Koetsveld J."/>
            <person name="Kolyasnikova N.M."/>
            <person name="Sarksyan D.S."/>
            <person name="Toporkova M.G."/>
            <person name="Hovius J.W."/>
        </authorList>
    </citation>
    <scope>NUCLEOTIDE SEQUENCE</scope>
    <source>
        <strain evidence="1">Yekat-1</strain>
        <strain evidence="2">Yekat-76</strain>
    </source>
</reference>
<organism evidence="2 4">
    <name type="scientific">Borrelia miyamotoi</name>
    <dbReference type="NCBI Taxonomy" id="47466"/>
    <lineage>
        <taxon>Bacteria</taxon>
        <taxon>Pseudomonadati</taxon>
        <taxon>Spirochaetota</taxon>
        <taxon>Spirochaetia</taxon>
        <taxon>Spirochaetales</taxon>
        <taxon>Borreliaceae</taxon>
        <taxon>Borrelia</taxon>
    </lineage>
</organism>
<dbReference type="EMBL" id="CP036557">
    <property type="protein sequence ID" value="QBK61869.1"/>
    <property type="molecule type" value="Genomic_DNA"/>
</dbReference>
<proteinExistence type="predicted"/>
<dbReference type="Proteomes" id="UP000291995">
    <property type="component" value="Chromosome"/>
</dbReference>
<protein>
    <submittedName>
        <fullName evidence="2">Uncharacterized protein</fullName>
    </submittedName>
</protein>
<dbReference type="GeneID" id="75118239"/>
<keyword evidence="3" id="KW-1185">Reference proteome</keyword>
<evidence type="ECO:0000313" key="2">
    <source>
        <dbReference type="EMBL" id="QBK61869.1"/>
    </source>
</evidence>
<evidence type="ECO:0000313" key="4">
    <source>
        <dbReference type="Proteomes" id="UP000291995"/>
    </source>
</evidence>
<name>A0AAP8YRR3_9SPIR</name>
<evidence type="ECO:0000313" key="1">
    <source>
        <dbReference type="EMBL" id="ATQ15883.1"/>
    </source>
</evidence>
<dbReference type="Proteomes" id="UP000230633">
    <property type="component" value="Chromosome"/>
</dbReference>
<gene>
    <name evidence="1" type="ORF">CNO13_01600</name>
    <name evidence="2" type="ORF">EZU67_01600</name>
</gene>